<feature type="transmembrane region" description="Helical" evidence="1">
    <location>
        <begin position="80"/>
        <end position="105"/>
    </location>
</feature>
<dbReference type="InterPro" id="IPR018929">
    <property type="entry name" value="DUF2510"/>
</dbReference>
<feature type="domain" description="DUF2510" evidence="2">
    <location>
        <begin position="10"/>
        <end position="39"/>
    </location>
</feature>
<reference evidence="3" key="1">
    <citation type="submission" date="2022-05" db="EMBL/GenBank/DDBJ databases">
        <authorList>
            <person name="Tuo L."/>
        </authorList>
    </citation>
    <scope>NUCLEOTIDE SEQUENCE</scope>
    <source>
        <strain evidence="3">BSK12Z-4</strain>
    </source>
</reference>
<dbReference type="AlphaFoldDB" id="A0A9X2DA65"/>
<dbReference type="Pfam" id="PF10708">
    <property type="entry name" value="DUF2510"/>
    <property type="match status" value="1"/>
</dbReference>
<gene>
    <name evidence="3" type="ORF">M8330_17970</name>
</gene>
<sequence>MSDNEANAPAGWYPQGDGIRWWDGTAWQGPVHPRQAASAQPNPEAALQMAAARIVQRGGRIESQSPNLIVVVTGRPISHVLHLLLSLLTCGLWLPVWLALAVIYGERRTMLSIGRDGRVVKAGTVRVR</sequence>
<accession>A0A9X2DA65</accession>
<dbReference type="RefSeq" id="WP_250828445.1">
    <property type="nucleotide sequence ID" value="NZ_JAMOIL010000030.1"/>
</dbReference>
<keyword evidence="1" id="KW-0472">Membrane</keyword>
<dbReference type="Proteomes" id="UP001139485">
    <property type="component" value="Unassembled WGS sequence"/>
</dbReference>
<comment type="caution">
    <text evidence="3">The sequence shown here is derived from an EMBL/GenBank/DDBJ whole genome shotgun (WGS) entry which is preliminary data.</text>
</comment>
<evidence type="ECO:0000313" key="4">
    <source>
        <dbReference type="Proteomes" id="UP001139485"/>
    </source>
</evidence>
<keyword evidence="1" id="KW-1133">Transmembrane helix</keyword>
<keyword evidence="1" id="KW-0812">Transmembrane</keyword>
<protein>
    <submittedName>
        <fullName evidence="3">DUF2510 domain-containing protein</fullName>
    </submittedName>
</protein>
<evidence type="ECO:0000256" key="1">
    <source>
        <dbReference type="SAM" id="Phobius"/>
    </source>
</evidence>
<evidence type="ECO:0000259" key="2">
    <source>
        <dbReference type="Pfam" id="PF10708"/>
    </source>
</evidence>
<keyword evidence="4" id="KW-1185">Reference proteome</keyword>
<proteinExistence type="predicted"/>
<organism evidence="3 4">
    <name type="scientific">Nocardioides bruguierae</name>
    <dbReference type="NCBI Taxonomy" id="2945102"/>
    <lineage>
        <taxon>Bacteria</taxon>
        <taxon>Bacillati</taxon>
        <taxon>Actinomycetota</taxon>
        <taxon>Actinomycetes</taxon>
        <taxon>Propionibacteriales</taxon>
        <taxon>Nocardioidaceae</taxon>
        <taxon>Nocardioides</taxon>
    </lineage>
</organism>
<evidence type="ECO:0000313" key="3">
    <source>
        <dbReference type="EMBL" id="MCM0622183.1"/>
    </source>
</evidence>
<name>A0A9X2DA65_9ACTN</name>
<dbReference type="EMBL" id="JAMOIL010000030">
    <property type="protein sequence ID" value="MCM0622183.1"/>
    <property type="molecule type" value="Genomic_DNA"/>
</dbReference>